<sequence>MGIKQVTLTVGGRFSLLTLTNTKELVHGTGFLRFVEIHLILPWNVLGSTNSFDMTSDDQGRGVNRRRQAFPFSVTLRPSIARRARIIKPPAPPPTCEESTHYPIFNPRDPRHNPATAMPSWGGDGYYISQPTDLESPVSWPKRSLRKARSGLVALRAGFQRHAAIFGAKRNSSDATENSSDQEGSFPSTISEASTEEDSDFGTHLHRTECNDSSSLSCDVDNCLDNWPFSVTITDLNPFHELTGGYCSPSLFLTETANSIFPRGSTEGNVLGVRMSRDYTTGDYIQLDDYYMNESDSHSEDSHPGLRRSSNTLPEPGSAQIAGVDTETAHSTILAPLSNSPFTSTASQNTGIDGNPDRAVSSPLCARSPNLFTHLTSDTKTGSSRSVKAGQPPIRFYASRSAQVSNVELIVESRGLIDRVSGHSEHSIGGTDNEANKQSSAPAAQQEPTPEVPAGPVDSVYLSSTENAQIQETPELRTNTSPPSNPVRTVVAKGSDPRNIEPEVRSADGNGTPSRPSGNTGVSNGSDSSGEQAPWSTHASDEATTTDLTSVSNNLWSPIENGDLTSLLSFTDEYFYVDGKTSGHPDRGDNPTKVERSIISDGSLYSGPGLDRSPSLGTLDIPEIIGPGRPIHAQSPGRYRVEREASDDSIDEYLLTYPMYQRRYFS</sequence>
<feature type="compositionally biased region" description="Polar residues" evidence="1">
    <location>
        <begin position="471"/>
        <end position="482"/>
    </location>
</feature>
<accession>A0A5N5WH68</accession>
<gene>
    <name evidence="2" type="ORF">BDV29DRAFT_163051</name>
</gene>
<feature type="compositionally biased region" description="Polar residues" evidence="1">
    <location>
        <begin position="436"/>
        <end position="448"/>
    </location>
</feature>
<feature type="compositionally biased region" description="Polar residues" evidence="1">
    <location>
        <begin position="173"/>
        <end position="193"/>
    </location>
</feature>
<feature type="compositionally biased region" description="Basic and acidic residues" evidence="1">
    <location>
        <begin position="495"/>
        <end position="506"/>
    </location>
</feature>
<feature type="region of interest" description="Disordered" evidence="1">
    <location>
        <begin position="422"/>
        <end position="459"/>
    </location>
</feature>
<feature type="region of interest" description="Disordered" evidence="1">
    <location>
        <begin position="336"/>
        <end position="365"/>
    </location>
</feature>
<dbReference type="OrthoDB" id="4185962at2759"/>
<feature type="region of interest" description="Disordered" evidence="1">
    <location>
        <begin position="471"/>
        <end position="546"/>
    </location>
</feature>
<feature type="compositionally biased region" description="Basic and acidic residues" evidence="1">
    <location>
        <begin position="295"/>
        <end position="304"/>
    </location>
</feature>
<feature type="region of interest" description="Disordered" evidence="1">
    <location>
        <begin position="169"/>
        <end position="202"/>
    </location>
</feature>
<feature type="region of interest" description="Disordered" evidence="1">
    <location>
        <begin position="294"/>
        <end position="323"/>
    </location>
</feature>
<evidence type="ECO:0000256" key="1">
    <source>
        <dbReference type="SAM" id="MobiDB-lite"/>
    </source>
</evidence>
<keyword evidence="3" id="KW-1185">Reference proteome</keyword>
<dbReference type="AlphaFoldDB" id="A0A5N5WH68"/>
<feature type="compositionally biased region" description="Polar residues" evidence="1">
    <location>
        <begin position="337"/>
        <end position="352"/>
    </location>
</feature>
<evidence type="ECO:0000313" key="2">
    <source>
        <dbReference type="EMBL" id="KAB8067746.1"/>
    </source>
</evidence>
<protein>
    <submittedName>
        <fullName evidence="2">Uncharacterized protein</fullName>
    </submittedName>
</protein>
<organism evidence="2 3">
    <name type="scientific">Aspergillus leporis</name>
    <dbReference type="NCBI Taxonomy" id="41062"/>
    <lineage>
        <taxon>Eukaryota</taxon>
        <taxon>Fungi</taxon>
        <taxon>Dikarya</taxon>
        <taxon>Ascomycota</taxon>
        <taxon>Pezizomycotina</taxon>
        <taxon>Eurotiomycetes</taxon>
        <taxon>Eurotiomycetidae</taxon>
        <taxon>Eurotiales</taxon>
        <taxon>Aspergillaceae</taxon>
        <taxon>Aspergillus</taxon>
        <taxon>Aspergillus subgen. Circumdati</taxon>
    </lineage>
</organism>
<reference evidence="2 3" key="1">
    <citation type="submission" date="2019-04" db="EMBL/GenBank/DDBJ databases">
        <title>Friends and foes A comparative genomics study of 23 Aspergillus species from section Flavi.</title>
        <authorList>
            <consortium name="DOE Joint Genome Institute"/>
            <person name="Kjaerbolling I."/>
            <person name="Vesth T."/>
            <person name="Frisvad J.C."/>
            <person name="Nybo J.L."/>
            <person name="Theobald S."/>
            <person name="Kildgaard S."/>
            <person name="Isbrandt T."/>
            <person name="Kuo A."/>
            <person name="Sato A."/>
            <person name="Lyhne E.K."/>
            <person name="Kogle M.E."/>
            <person name="Wiebenga A."/>
            <person name="Kun R.S."/>
            <person name="Lubbers R.J."/>
            <person name="Makela M.R."/>
            <person name="Barry K."/>
            <person name="Chovatia M."/>
            <person name="Clum A."/>
            <person name="Daum C."/>
            <person name="Haridas S."/>
            <person name="He G."/>
            <person name="LaButti K."/>
            <person name="Lipzen A."/>
            <person name="Mondo S."/>
            <person name="Riley R."/>
            <person name="Salamov A."/>
            <person name="Simmons B.A."/>
            <person name="Magnuson J.K."/>
            <person name="Henrissat B."/>
            <person name="Mortensen U.H."/>
            <person name="Larsen T.O."/>
            <person name="Devries R.P."/>
            <person name="Grigoriev I.V."/>
            <person name="Machida M."/>
            <person name="Baker S.E."/>
            <person name="Andersen M.R."/>
        </authorList>
    </citation>
    <scope>NUCLEOTIDE SEQUENCE [LARGE SCALE GENOMIC DNA]</scope>
    <source>
        <strain evidence="2 3">CBS 151.66</strain>
    </source>
</reference>
<feature type="compositionally biased region" description="Polar residues" evidence="1">
    <location>
        <begin position="509"/>
        <end position="546"/>
    </location>
</feature>
<name>A0A5N5WH68_9EURO</name>
<evidence type="ECO:0000313" key="3">
    <source>
        <dbReference type="Proteomes" id="UP000326565"/>
    </source>
</evidence>
<dbReference type="EMBL" id="ML732450">
    <property type="protein sequence ID" value="KAB8067746.1"/>
    <property type="molecule type" value="Genomic_DNA"/>
</dbReference>
<dbReference type="Proteomes" id="UP000326565">
    <property type="component" value="Unassembled WGS sequence"/>
</dbReference>
<proteinExistence type="predicted"/>